<dbReference type="AlphaFoldDB" id="A0A9P4I933"/>
<dbReference type="Pfam" id="PF01261">
    <property type="entry name" value="AP_endonuc_2"/>
    <property type="match status" value="1"/>
</dbReference>
<evidence type="ECO:0000313" key="3">
    <source>
        <dbReference type="Proteomes" id="UP000799772"/>
    </source>
</evidence>
<dbReference type="InterPro" id="IPR050312">
    <property type="entry name" value="IolE/XylAMocC-like"/>
</dbReference>
<accession>A0A9P4I933</accession>
<dbReference type="InterPro" id="IPR036237">
    <property type="entry name" value="Xyl_isomerase-like_sf"/>
</dbReference>
<protein>
    <submittedName>
        <fullName evidence="2">Xylose isomerase-like protein</fullName>
    </submittedName>
</protein>
<evidence type="ECO:0000259" key="1">
    <source>
        <dbReference type="Pfam" id="PF01261"/>
    </source>
</evidence>
<evidence type="ECO:0000313" key="2">
    <source>
        <dbReference type="EMBL" id="KAF2094965.1"/>
    </source>
</evidence>
<dbReference type="Proteomes" id="UP000799772">
    <property type="component" value="Unassembled WGS sequence"/>
</dbReference>
<dbReference type="GO" id="GO:0016853">
    <property type="term" value="F:isomerase activity"/>
    <property type="evidence" value="ECO:0007669"/>
    <property type="project" value="UniProtKB-KW"/>
</dbReference>
<keyword evidence="2" id="KW-0413">Isomerase</keyword>
<comment type="caution">
    <text evidence="2">The sequence shown here is derived from an EMBL/GenBank/DDBJ whole genome shotgun (WGS) entry which is preliminary data.</text>
</comment>
<dbReference type="EMBL" id="ML978133">
    <property type="protein sequence ID" value="KAF2094965.1"/>
    <property type="molecule type" value="Genomic_DNA"/>
</dbReference>
<feature type="domain" description="Xylose isomerase-like TIM barrel" evidence="1">
    <location>
        <begin position="124"/>
        <end position="259"/>
    </location>
</feature>
<dbReference type="Gene3D" id="3.20.20.150">
    <property type="entry name" value="Divalent-metal-dependent TIM barrel enzymes"/>
    <property type="match status" value="2"/>
</dbReference>
<reference evidence="2" key="1">
    <citation type="journal article" date="2020" name="Stud. Mycol.">
        <title>101 Dothideomycetes genomes: a test case for predicting lifestyles and emergence of pathogens.</title>
        <authorList>
            <person name="Haridas S."/>
            <person name="Albert R."/>
            <person name="Binder M."/>
            <person name="Bloem J."/>
            <person name="Labutti K."/>
            <person name="Salamov A."/>
            <person name="Andreopoulos B."/>
            <person name="Baker S."/>
            <person name="Barry K."/>
            <person name="Bills G."/>
            <person name="Bluhm B."/>
            <person name="Cannon C."/>
            <person name="Castanera R."/>
            <person name="Culley D."/>
            <person name="Daum C."/>
            <person name="Ezra D."/>
            <person name="Gonzalez J."/>
            <person name="Henrissat B."/>
            <person name="Kuo A."/>
            <person name="Liang C."/>
            <person name="Lipzen A."/>
            <person name="Lutzoni F."/>
            <person name="Magnuson J."/>
            <person name="Mondo S."/>
            <person name="Nolan M."/>
            <person name="Ohm R."/>
            <person name="Pangilinan J."/>
            <person name="Park H.-J."/>
            <person name="Ramirez L."/>
            <person name="Alfaro M."/>
            <person name="Sun H."/>
            <person name="Tritt A."/>
            <person name="Yoshinaga Y."/>
            <person name="Zwiers L.-H."/>
            <person name="Turgeon B."/>
            <person name="Goodwin S."/>
            <person name="Spatafora J."/>
            <person name="Crous P."/>
            <person name="Grigoriev I."/>
        </authorList>
    </citation>
    <scope>NUCLEOTIDE SEQUENCE</scope>
    <source>
        <strain evidence="2">CBS 133067</strain>
    </source>
</reference>
<name>A0A9P4I933_9PEZI</name>
<sequence length="268" mass="29612">MVQSSDIRIAISTNSLGKSAAGHGIHRKMEAARAHGFDGVEVAWECLEAHATSGAFSGEPSHAERLRAAARDVVKKADSLSLEIIAVNPFGFYDSLADPEDIEARLKEAELWCQVCNILRASIFQQMRDILALVNLPNVRFCMDTFHIAAKEAGDPFNASSPVRPDASQRLKQSLEELKRTVKAGDIGYFQLSDATVADPEQKGYPMRDLKQPPFMTQSRNCRIFPCEPQHGGTLPALDVAKAIFDIGYRGWVSMEVFHLELWKPSPS</sequence>
<organism evidence="2 3">
    <name type="scientific">Rhizodiscina lignyota</name>
    <dbReference type="NCBI Taxonomy" id="1504668"/>
    <lineage>
        <taxon>Eukaryota</taxon>
        <taxon>Fungi</taxon>
        <taxon>Dikarya</taxon>
        <taxon>Ascomycota</taxon>
        <taxon>Pezizomycotina</taxon>
        <taxon>Dothideomycetes</taxon>
        <taxon>Pleosporomycetidae</taxon>
        <taxon>Aulographales</taxon>
        <taxon>Rhizodiscinaceae</taxon>
        <taxon>Rhizodiscina</taxon>
    </lineage>
</organism>
<dbReference type="PANTHER" id="PTHR12110:SF21">
    <property type="entry name" value="XYLOSE ISOMERASE-LIKE TIM BARREL DOMAIN-CONTAINING PROTEIN"/>
    <property type="match status" value="1"/>
</dbReference>
<dbReference type="InterPro" id="IPR013022">
    <property type="entry name" value="Xyl_isomerase-like_TIM-brl"/>
</dbReference>
<dbReference type="PANTHER" id="PTHR12110">
    <property type="entry name" value="HYDROXYPYRUVATE ISOMERASE"/>
    <property type="match status" value="1"/>
</dbReference>
<keyword evidence="3" id="KW-1185">Reference proteome</keyword>
<gene>
    <name evidence="2" type="ORF">NA57DRAFT_45906</name>
</gene>
<dbReference type="SUPFAM" id="SSF51658">
    <property type="entry name" value="Xylose isomerase-like"/>
    <property type="match status" value="1"/>
</dbReference>
<dbReference type="OrthoDB" id="5360893at2759"/>
<proteinExistence type="predicted"/>